<dbReference type="InterPro" id="IPR011701">
    <property type="entry name" value="MFS"/>
</dbReference>
<feature type="transmembrane region" description="Helical" evidence="7">
    <location>
        <begin position="120"/>
        <end position="143"/>
    </location>
</feature>
<feature type="transmembrane region" description="Helical" evidence="7">
    <location>
        <begin position="63"/>
        <end position="83"/>
    </location>
</feature>
<feature type="transmembrane region" description="Helical" evidence="7">
    <location>
        <begin position="248"/>
        <end position="267"/>
    </location>
</feature>
<dbReference type="InterPro" id="IPR036259">
    <property type="entry name" value="MFS_trans_sf"/>
</dbReference>
<keyword evidence="6 7" id="KW-0472">Membrane</keyword>
<evidence type="ECO:0000256" key="1">
    <source>
        <dbReference type="ARBA" id="ARBA00004651"/>
    </source>
</evidence>
<dbReference type="GO" id="GO:0022857">
    <property type="term" value="F:transmembrane transporter activity"/>
    <property type="evidence" value="ECO:0007669"/>
    <property type="project" value="InterPro"/>
</dbReference>
<evidence type="ECO:0000256" key="3">
    <source>
        <dbReference type="ARBA" id="ARBA00022475"/>
    </source>
</evidence>
<accession>A0A2S6IJ53</accession>
<evidence type="ECO:0000256" key="5">
    <source>
        <dbReference type="ARBA" id="ARBA00022989"/>
    </source>
</evidence>
<comment type="subcellular location">
    <subcellularLocation>
        <location evidence="1">Cell membrane</location>
        <topology evidence="1">Multi-pass membrane protein</topology>
    </subcellularLocation>
</comment>
<feature type="transmembrane region" description="Helical" evidence="7">
    <location>
        <begin position="27"/>
        <end position="51"/>
    </location>
</feature>
<evidence type="ECO:0000313" key="9">
    <source>
        <dbReference type="EMBL" id="PPK94253.1"/>
    </source>
</evidence>
<feature type="transmembrane region" description="Helical" evidence="7">
    <location>
        <begin position="414"/>
        <end position="439"/>
    </location>
</feature>
<name>A0A2S6IJ53_9ACTN</name>
<dbReference type="PANTHER" id="PTHR42718">
    <property type="entry name" value="MAJOR FACILITATOR SUPERFAMILY MULTIDRUG TRANSPORTER MFSC"/>
    <property type="match status" value="1"/>
</dbReference>
<evidence type="ECO:0000259" key="8">
    <source>
        <dbReference type="PROSITE" id="PS50850"/>
    </source>
</evidence>
<dbReference type="InterPro" id="IPR020846">
    <property type="entry name" value="MFS_dom"/>
</dbReference>
<keyword evidence="4 7" id="KW-0812">Transmembrane</keyword>
<sequence length="494" mass="50330">MTSDTAPDGQTRPVRVTTAGDWPARTWLLLVVLCGALFLDGLDISMVGVALPSLGADLDMSPAALQWIVSGYVLGYGGLLLLGGRAADLLGRRPVFLTAVTVFGLASVASAFLTDDVALIALRFAKGVAAAFTVPAGLSIITTTFTEGPARNRALSIYTVCGASGFSFGLVAGGLLTELGWRATFLVPGPVALLLVLAGLSVVPRSPRRRVSLRQLDLLGATTVTAALLLLVHAVVEAPERGWSSPATWGALLAAAALGALFVRVELRHPQPLVRLGILRSRHLVHANVSGAVMFGGYVAFQFVATLYLQNSLGWSPLAMALGFLPAGLLVVASATRIDRVLARFGTLPLITAGMAAFTLGYALFLRVQPGAGYASFLLPTMLLLGVGFALTFPAVNAQATAGVADSEQGLASGLVNTSIQVGGAVTLAAISAITSTAVAPVPGALLPGMVPAVAVVVALSALGTALGVAMLLQTRRAVAAPAAPEPAPEPVGG</sequence>
<keyword evidence="10" id="KW-1185">Reference proteome</keyword>
<feature type="transmembrane region" description="Helical" evidence="7">
    <location>
        <begin position="451"/>
        <end position="473"/>
    </location>
</feature>
<feature type="transmembrane region" description="Helical" evidence="7">
    <location>
        <begin position="183"/>
        <end position="204"/>
    </location>
</feature>
<dbReference type="CDD" id="cd17321">
    <property type="entry name" value="MFS_MMR_MDR_like"/>
    <property type="match status" value="1"/>
</dbReference>
<protein>
    <submittedName>
        <fullName evidence="9">MFS transporter</fullName>
    </submittedName>
</protein>
<evidence type="ECO:0000256" key="2">
    <source>
        <dbReference type="ARBA" id="ARBA00022448"/>
    </source>
</evidence>
<dbReference type="OrthoDB" id="7375466at2"/>
<dbReference type="EMBL" id="PTJD01000008">
    <property type="protein sequence ID" value="PPK94253.1"/>
    <property type="molecule type" value="Genomic_DNA"/>
</dbReference>
<dbReference type="Proteomes" id="UP000239485">
    <property type="component" value="Unassembled WGS sequence"/>
</dbReference>
<dbReference type="PROSITE" id="PS50850">
    <property type="entry name" value="MFS"/>
    <property type="match status" value="1"/>
</dbReference>
<dbReference type="PROSITE" id="PS00216">
    <property type="entry name" value="SUGAR_TRANSPORT_1"/>
    <property type="match status" value="1"/>
</dbReference>
<dbReference type="AlphaFoldDB" id="A0A2S6IJ53"/>
<reference evidence="9 10" key="1">
    <citation type="submission" date="2018-02" db="EMBL/GenBank/DDBJ databases">
        <title>Genomic Encyclopedia of Archaeal and Bacterial Type Strains, Phase II (KMG-II): from individual species to whole genera.</title>
        <authorList>
            <person name="Goeker M."/>
        </authorList>
    </citation>
    <scope>NUCLEOTIDE SEQUENCE [LARGE SCALE GENOMIC DNA]</scope>
    <source>
        <strain evidence="9 10">DSM 22857</strain>
    </source>
</reference>
<evidence type="ECO:0000256" key="4">
    <source>
        <dbReference type="ARBA" id="ARBA00022692"/>
    </source>
</evidence>
<feature type="transmembrane region" description="Helical" evidence="7">
    <location>
        <begin position="95"/>
        <end position="114"/>
    </location>
</feature>
<feature type="transmembrane region" description="Helical" evidence="7">
    <location>
        <begin position="287"/>
        <end position="309"/>
    </location>
</feature>
<feature type="transmembrane region" description="Helical" evidence="7">
    <location>
        <begin position="345"/>
        <end position="365"/>
    </location>
</feature>
<evidence type="ECO:0000313" key="10">
    <source>
        <dbReference type="Proteomes" id="UP000239485"/>
    </source>
</evidence>
<gene>
    <name evidence="9" type="ORF">CLV92_108155</name>
</gene>
<feature type="transmembrane region" description="Helical" evidence="7">
    <location>
        <begin position="371"/>
        <end position="393"/>
    </location>
</feature>
<feature type="transmembrane region" description="Helical" evidence="7">
    <location>
        <begin position="216"/>
        <end position="236"/>
    </location>
</feature>
<dbReference type="SUPFAM" id="SSF103473">
    <property type="entry name" value="MFS general substrate transporter"/>
    <property type="match status" value="1"/>
</dbReference>
<feature type="domain" description="Major facilitator superfamily (MFS) profile" evidence="8">
    <location>
        <begin position="29"/>
        <end position="476"/>
    </location>
</feature>
<dbReference type="InterPro" id="IPR005829">
    <property type="entry name" value="Sugar_transporter_CS"/>
</dbReference>
<keyword evidence="3" id="KW-1003">Cell membrane</keyword>
<keyword evidence="2" id="KW-0813">Transport</keyword>
<dbReference type="Gene3D" id="1.20.1720.10">
    <property type="entry name" value="Multidrug resistance protein D"/>
    <property type="match status" value="2"/>
</dbReference>
<proteinExistence type="predicted"/>
<dbReference type="PANTHER" id="PTHR42718:SF46">
    <property type="entry name" value="BLR6921 PROTEIN"/>
    <property type="match status" value="1"/>
</dbReference>
<keyword evidence="5 7" id="KW-1133">Transmembrane helix</keyword>
<comment type="caution">
    <text evidence="9">The sequence shown here is derived from an EMBL/GenBank/DDBJ whole genome shotgun (WGS) entry which is preliminary data.</text>
</comment>
<dbReference type="Pfam" id="PF07690">
    <property type="entry name" value="MFS_1"/>
    <property type="match status" value="1"/>
</dbReference>
<feature type="transmembrane region" description="Helical" evidence="7">
    <location>
        <begin position="315"/>
        <end position="333"/>
    </location>
</feature>
<evidence type="ECO:0000256" key="6">
    <source>
        <dbReference type="ARBA" id="ARBA00023136"/>
    </source>
</evidence>
<dbReference type="RefSeq" id="WP_104433186.1">
    <property type="nucleotide sequence ID" value="NZ_PTJD01000008.1"/>
</dbReference>
<evidence type="ECO:0000256" key="7">
    <source>
        <dbReference type="SAM" id="Phobius"/>
    </source>
</evidence>
<dbReference type="GO" id="GO:0005886">
    <property type="term" value="C:plasma membrane"/>
    <property type="evidence" value="ECO:0007669"/>
    <property type="project" value="UniProtKB-SubCell"/>
</dbReference>
<organism evidence="9 10">
    <name type="scientific">Kineococcus xinjiangensis</name>
    <dbReference type="NCBI Taxonomy" id="512762"/>
    <lineage>
        <taxon>Bacteria</taxon>
        <taxon>Bacillati</taxon>
        <taxon>Actinomycetota</taxon>
        <taxon>Actinomycetes</taxon>
        <taxon>Kineosporiales</taxon>
        <taxon>Kineosporiaceae</taxon>
        <taxon>Kineococcus</taxon>
    </lineage>
</organism>
<feature type="transmembrane region" description="Helical" evidence="7">
    <location>
        <begin position="155"/>
        <end position="177"/>
    </location>
</feature>